<organism evidence="1 2">
    <name type="scientific">Trichothecium roseum</name>
    <dbReference type="NCBI Taxonomy" id="47278"/>
    <lineage>
        <taxon>Eukaryota</taxon>
        <taxon>Fungi</taxon>
        <taxon>Dikarya</taxon>
        <taxon>Ascomycota</taxon>
        <taxon>Pezizomycotina</taxon>
        <taxon>Sordariomycetes</taxon>
        <taxon>Hypocreomycetidae</taxon>
        <taxon>Hypocreales</taxon>
        <taxon>Hypocreales incertae sedis</taxon>
        <taxon>Trichothecium</taxon>
    </lineage>
</organism>
<gene>
    <name evidence="1" type="ORF">N3K66_007273</name>
</gene>
<dbReference type="Proteomes" id="UP001163324">
    <property type="component" value="Chromosome 7"/>
</dbReference>
<comment type="caution">
    <text evidence="1">The sequence shown here is derived from an EMBL/GenBank/DDBJ whole genome shotgun (WGS) entry which is preliminary data.</text>
</comment>
<evidence type="ECO:0000313" key="2">
    <source>
        <dbReference type="Proteomes" id="UP001163324"/>
    </source>
</evidence>
<name>A0ACC0UV89_9HYPO</name>
<accession>A0ACC0UV89</accession>
<proteinExistence type="predicted"/>
<reference evidence="1" key="1">
    <citation type="submission" date="2022-10" db="EMBL/GenBank/DDBJ databases">
        <title>Complete Genome of Trichothecium roseum strain YXFP-22015, a Plant Pathogen Isolated from Citrus.</title>
        <authorList>
            <person name="Wang Y."/>
            <person name="Zhu L."/>
        </authorList>
    </citation>
    <scope>NUCLEOTIDE SEQUENCE</scope>
    <source>
        <strain evidence="1">YXFP-22015</strain>
    </source>
</reference>
<keyword evidence="2" id="KW-1185">Reference proteome</keyword>
<evidence type="ECO:0000313" key="1">
    <source>
        <dbReference type="EMBL" id="KAI9897417.1"/>
    </source>
</evidence>
<protein>
    <submittedName>
        <fullName evidence="1">Uncharacterized protein</fullName>
    </submittedName>
</protein>
<dbReference type="EMBL" id="CM047946">
    <property type="protein sequence ID" value="KAI9897417.1"/>
    <property type="molecule type" value="Genomic_DNA"/>
</dbReference>
<sequence length="334" mass="37234">MDSQSSTLTGFKFHTMPTEQPLFPIANGTTFIDGRDKGSGRYMGTFSHPASFQQNSHLTQRCLSDEDLNFAWRWDQKSFSKYGQGEAWVFEPLIHDQLYSTDVPVGMNTYVRTEACSGFSPPLTSIKRGYDGDTSRFPYGPVDAEPGLTDDASPDSVVQEQVIGSGCKKRMMEPDVTPRKRACYKYKSTTASTSNQITTQGAGTGSKKTRHDIVERRYRGRMNSAIEALCYAVPFMRDSEDENQKGNEDRPKAVKHFKVPILQGAKRYIGDLEQEVSALKKQKYVLSAQLTTLQTAFKYMPAPMAQPFTGEWYDFGVDVGHGFPPEDSAQGGGK</sequence>